<comment type="similarity">
    <text evidence="1">Belongs to the RelE toxin family.</text>
</comment>
<evidence type="ECO:0000256" key="1">
    <source>
        <dbReference type="ARBA" id="ARBA00006226"/>
    </source>
</evidence>
<gene>
    <name evidence="3" type="ORF">GALL_06370</name>
</gene>
<dbReference type="AlphaFoldDB" id="A0A1J5TFM6"/>
<keyword evidence="2" id="KW-1277">Toxin-antitoxin system</keyword>
<evidence type="ECO:0000313" key="3">
    <source>
        <dbReference type="EMBL" id="OIR19753.1"/>
    </source>
</evidence>
<dbReference type="InterPro" id="IPR051803">
    <property type="entry name" value="TA_system_RelE-like_toxin"/>
</dbReference>
<dbReference type="PANTHER" id="PTHR33755">
    <property type="entry name" value="TOXIN PARE1-RELATED"/>
    <property type="match status" value="1"/>
</dbReference>
<dbReference type="EMBL" id="MLJW01000001">
    <property type="protein sequence ID" value="OIR19753.1"/>
    <property type="molecule type" value="Genomic_DNA"/>
</dbReference>
<organism evidence="3">
    <name type="scientific">mine drainage metagenome</name>
    <dbReference type="NCBI Taxonomy" id="410659"/>
    <lineage>
        <taxon>unclassified sequences</taxon>
        <taxon>metagenomes</taxon>
        <taxon>ecological metagenomes</taxon>
    </lineage>
</organism>
<sequence>MRQVIFRKQARTEFDEAGDWYEKERPGLGGEFMTEIQLLIQRIASTPEQFPMLYRDVRKAVARRFPYCIYFRERDQHIVVLAVFHSARNPAAWQQRVG</sequence>
<accession>A0A1J5TFM6</accession>
<name>A0A1J5TFM6_9ZZZZ</name>
<dbReference type="PANTHER" id="PTHR33755:SF8">
    <property type="entry name" value="TOXIN PARE2"/>
    <property type="match status" value="1"/>
</dbReference>
<reference evidence="3" key="1">
    <citation type="submission" date="2016-10" db="EMBL/GenBank/DDBJ databases">
        <title>Sequence of Gallionella enrichment culture.</title>
        <authorList>
            <person name="Poehlein A."/>
            <person name="Muehling M."/>
            <person name="Daniel R."/>
        </authorList>
    </citation>
    <scope>NUCLEOTIDE SEQUENCE</scope>
</reference>
<comment type="caution">
    <text evidence="3">The sequence shown here is derived from an EMBL/GenBank/DDBJ whole genome shotgun (WGS) entry which is preliminary data.</text>
</comment>
<proteinExistence type="inferred from homology"/>
<dbReference type="InterPro" id="IPR035093">
    <property type="entry name" value="RelE/ParE_toxin_dom_sf"/>
</dbReference>
<dbReference type="Gene3D" id="3.30.2310.20">
    <property type="entry name" value="RelE-like"/>
    <property type="match status" value="1"/>
</dbReference>
<dbReference type="Pfam" id="PF05016">
    <property type="entry name" value="ParE_toxin"/>
    <property type="match status" value="1"/>
</dbReference>
<protein>
    <submittedName>
        <fullName evidence="3">Plasmid stabilization system protein</fullName>
    </submittedName>
</protein>
<dbReference type="InterPro" id="IPR007712">
    <property type="entry name" value="RelE/ParE_toxin"/>
</dbReference>
<evidence type="ECO:0000256" key="2">
    <source>
        <dbReference type="ARBA" id="ARBA00022649"/>
    </source>
</evidence>